<organism evidence="4 5">
    <name type="scientific">Luteibacter anthropi</name>
    <dbReference type="NCBI Taxonomy" id="564369"/>
    <lineage>
        <taxon>Bacteria</taxon>
        <taxon>Pseudomonadati</taxon>
        <taxon>Pseudomonadota</taxon>
        <taxon>Gammaproteobacteria</taxon>
        <taxon>Lysobacterales</taxon>
        <taxon>Rhodanobacteraceae</taxon>
        <taxon>Luteibacter</taxon>
    </lineage>
</organism>
<keyword evidence="2" id="KW-0732">Signal</keyword>
<reference evidence="4 5" key="1">
    <citation type="submission" date="2020-03" db="EMBL/GenBank/DDBJ databases">
        <authorList>
            <person name="Lai Q."/>
        </authorList>
    </citation>
    <scope>NUCLEOTIDE SEQUENCE [LARGE SCALE GENOMIC DNA]</scope>
    <source>
        <strain evidence="4 5">CCUG 25036</strain>
    </source>
</reference>
<dbReference type="RefSeq" id="WP_166947291.1">
    <property type="nucleotide sequence ID" value="NZ_JAARLZ010000003.1"/>
</dbReference>
<evidence type="ECO:0000259" key="3">
    <source>
        <dbReference type="Pfam" id="PF07007"/>
    </source>
</evidence>
<gene>
    <name evidence="4" type="ORF">HBF25_07870</name>
</gene>
<dbReference type="InterPro" id="IPR009739">
    <property type="entry name" value="LprI-like_N"/>
</dbReference>
<sequence>MFFRQKDISRVLCAALAVAMSHAAVAQASDYDAQDARLNAAYKKLSQGLDDANRKALRDEERQWILGRDKACGATAGQVLKNACTTASTRTRADELERRAGSAASAGKPSADTAISGDWGYRTDCDFGHYVNVTVTKASPDAEGKWGDGTRNDGSQGLLKGQWRDGKLYVRFCSDDGQQGDYPACPAYSEEVAYFTPQGRQLVWFQRSGETYDRYVALDRVPKGGKAPLDTHCKGGDR</sequence>
<evidence type="ECO:0000256" key="1">
    <source>
        <dbReference type="SAM" id="MobiDB-lite"/>
    </source>
</evidence>
<protein>
    <submittedName>
        <fullName evidence="4">DUF1311 domain-containing protein</fullName>
    </submittedName>
</protein>
<evidence type="ECO:0000256" key="2">
    <source>
        <dbReference type="SAM" id="SignalP"/>
    </source>
</evidence>
<name>A0A7X5U9K4_9GAMM</name>
<dbReference type="Proteomes" id="UP000490980">
    <property type="component" value="Unassembled WGS sequence"/>
</dbReference>
<feature type="signal peptide" evidence="2">
    <location>
        <begin position="1"/>
        <end position="28"/>
    </location>
</feature>
<feature type="region of interest" description="Disordered" evidence="1">
    <location>
        <begin position="91"/>
        <end position="112"/>
    </location>
</feature>
<evidence type="ECO:0000313" key="4">
    <source>
        <dbReference type="EMBL" id="NII06297.1"/>
    </source>
</evidence>
<dbReference type="EMBL" id="JAARLZ010000003">
    <property type="protein sequence ID" value="NII06297.1"/>
    <property type="molecule type" value="Genomic_DNA"/>
</dbReference>
<feature type="domain" description="Lysozyme inhibitor LprI-like N-terminal" evidence="3">
    <location>
        <begin position="26"/>
        <end position="96"/>
    </location>
</feature>
<dbReference type="Pfam" id="PF07007">
    <property type="entry name" value="LprI"/>
    <property type="match status" value="1"/>
</dbReference>
<comment type="caution">
    <text evidence="4">The sequence shown here is derived from an EMBL/GenBank/DDBJ whole genome shotgun (WGS) entry which is preliminary data.</text>
</comment>
<accession>A0A7X5U9K4</accession>
<evidence type="ECO:0000313" key="5">
    <source>
        <dbReference type="Proteomes" id="UP000490980"/>
    </source>
</evidence>
<dbReference type="AlphaFoldDB" id="A0A7X5U9K4"/>
<proteinExistence type="predicted"/>
<feature type="compositionally biased region" description="Basic and acidic residues" evidence="1">
    <location>
        <begin position="91"/>
        <end position="100"/>
    </location>
</feature>
<dbReference type="Gene3D" id="1.20.1270.180">
    <property type="match status" value="1"/>
</dbReference>
<feature type="chain" id="PRO_5031491841" evidence="2">
    <location>
        <begin position="29"/>
        <end position="238"/>
    </location>
</feature>
<keyword evidence="5" id="KW-1185">Reference proteome</keyword>